<dbReference type="SMART" id="SM00924">
    <property type="entry name" value="MgtE_N"/>
    <property type="match status" value="1"/>
</dbReference>
<dbReference type="SUPFAM" id="SSF158791">
    <property type="entry name" value="MgtE N-terminal domain-like"/>
    <property type="match status" value="1"/>
</dbReference>
<feature type="domain" description="CBS" evidence="2">
    <location>
        <begin position="343"/>
        <end position="400"/>
    </location>
</feature>
<accession>A0A933MIH6</accession>
<dbReference type="InterPro" id="IPR006669">
    <property type="entry name" value="MgtE_transporter"/>
</dbReference>
<gene>
    <name evidence="3" type="ORF">HY768_07810</name>
</gene>
<dbReference type="EMBL" id="JACQXR010000101">
    <property type="protein sequence ID" value="MBI4727112.1"/>
    <property type="molecule type" value="Genomic_DNA"/>
</dbReference>
<name>A0A933MIH6_UNCT6</name>
<proteinExistence type="predicted"/>
<dbReference type="CDD" id="cd04606">
    <property type="entry name" value="CBS_pair_Mg_transporter"/>
    <property type="match status" value="1"/>
</dbReference>
<dbReference type="Gene3D" id="1.25.60.10">
    <property type="entry name" value="MgtE N-terminal domain-like"/>
    <property type="match status" value="1"/>
</dbReference>
<sequence>MRYLSHYLHRQVHFKKQHLGELADWIMNARPTQAELAGLAITDNDGRERSISLNDVESLGHRYIYLKRNLDECPDLAPAEGQIRLAEHILDKQVVDTRKKKVYRVNDIEVEQEGERFLVRWVDAGLAGLLNRLGLPESLQPKSGKMQRRIAWANVEPLDPDLKSSFEKLSKLHPADIADIVEELGVTQGANLLERLDDETAAETLTEVEPAMQSDIVEEIKPQDAADIIGEMEPDDAADLISDLPQETARQIMNEMESEEKAEVQELLQYLEDSAGGIMNNDYLAVSRRQTVEQVLNKFRADKPEPEVAYNLIVTEGGEKLAGVLSLRDLVVALPQTKIDDLIITDTPTVRPDTPLSEVADLFSKYDLVMLPVTDHARQVLGVITVDDVIELVVPEKWKRSHRKRLI</sequence>
<dbReference type="InterPro" id="IPR046342">
    <property type="entry name" value="CBS_dom_sf"/>
</dbReference>
<dbReference type="Gene3D" id="3.10.580.10">
    <property type="entry name" value="CBS-domain"/>
    <property type="match status" value="1"/>
</dbReference>
<dbReference type="GO" id="GO:0016020">
    <property type="term" value="C:membrane"/>
    <property type="evidence" value="ECO:0007669"/>
    <property type="project" value="InterPro"/>
</dbReference>
<feature type="domain" description="CBS" evidence="2">
    <location>
        <begin position="279"/>
        <end position="342"/>
    </location>
</feature>
<dbReference type="PANTHER" id="PTHR43773:SF1">
    <property type="entry name" value="MAGNESIUM TRANSPORTER MGTE"/>
    <property type="match status" value="1"/>
</dbReference>
<dbReference type="SUPFAM" id="SSF54631">
    <property type="entry name" value="CBS-domain pair"/>
    <property type="match status" value="1"/>
</dbReference>
<evidence type="ECO:0000313" key="3">
    <source>
        <dbReference type="EMBL" id="MBI4727112.1"/>
    </source>
</evidence>
<dbReference type="PANTHER" id="PTHR43773">
    <property type="entry name" value="MAGNESIUM TRANSPORTER MGTE"/>
    <property type="match status" value="1"/>
</dbReference>
<organism evidence="3 4">
    <name type="scientific">candidate division TA06 bacterium</name>
    <dbReference type="NCBI Taxonomy" id="2250710"/>
    <lineage>
        <taxon>Bacteria</taxon>
        <taxon>Bacteria division TA06</taxon>
    </lineage>
</organism>
<reference evidence="3" key="1">
    <citation type="submission" date="2020-07" db="EMBL/GenBank/DDBJ databases">
        <title>Huge and variable diversity of episymbiotic CPR bacteria and DPANN archaea in groundwater ecosystems.</title>
        <authorList>
            <person name="He C.Y."/>
            <person name="Keren R."/>
            <person name="Whittaker M."/>
            <person name="Farag I.F."/>
            <person name="Doudna J."/>
            <person name="Cate J.H.D."/>
            <person name="Banfield J.F."/>
        </authorList>
    </citation>
    <scope>NUCLEOTIDE SEQUENCE</scope>
    <source>
        <strain evidence="3">NC_groundwater_1520_Pr4_B-0.1um_53_5</strain>
    </source>
</reference>
<keyword evidence="1" id="KW-0129">CBS domain</keyword>
<dbReference type="Proteomes" id="UP000736328">
    <property type="component" value="Unassembled WGS sequence"/>
</dbReference>
<evidence type="ECO:0000256" key="1">
    <source>
        <dbReference type="PROSITE-ProRule" id="PRU00703"/>
    </source>
</evidence>
<dbReference type="AlphaFoldDB" id="A0A933MIH6"/>
<protein>
    <submittedName>
        <fullName evidence="3">Magnesium transporter</fullName>
    </submittedName>
</protein>
<dbReference type="InterPro" id="IPR000644">
    <property type="entry name" value="CBS_dom"/>
</dbReference>
<dbReference type="GO" id="GO:0015095">
    <property type="term" value="F:magnesium ion transmembrane transporter activity"/>
    <property type="evidence" value="ECO:0007669"/>
    <property type="project" value="InterPro"/>
</dbReference>
<dbReference type="Pfam" id="PF00571">
    <property type="entry name" value="CBS"/>
    <property type="match status" value="2"/>
</dbReference>
<dbReference type="SMART" id="SM00116">
    <property type="entry name" value="CBS"/>
    <property type="match status" value="2"/>
</dbReference>
<evidence type="ECO:0000313" key="4">
    <source>
        <dbReference type="Proteomes" id="UP000736328"/>
    </source>
</evidence>
<evidence type="ECO:0000259" key="2">
    <source>
        <dbReference type="PROSITE" id="PS51371"/>
    </source>
</evidence>
<dbReference type="InterPro" id="IPR006668">
    <property type="entry name" value="Mg_transptr_MgtE_intracell_dom"/>
</dbReference>
<dbReference type="PROSITE" id="PS51371">
    <property type="entry name" value="CBS"/>
    <property type="match status" value="2"/>
</dbReference>
<dbReference type="Pfam" id="PF03448">
    <property type="entry name" value="MgtE_N"/>
    <property type="match status" value="1"/>
</dbReference>
<comment type="caution">
    <text evidence="3">The sequence shown here is derived from an EMBL/GenBank/DDBJ whole genome shotgun (WGS) entry which is preliminary data.</text>
</comment>
<dbReference type="InterPro" id="IPR038076">
    <property type="entry name" value="MgtE_N_sf"/>
</dbReference>